<evidence type="ECO:0000313" key="2">
    <source>
        <dbReference type="EMBL" id="CAL4099874.1"/>
    </source>
</evidence>
<dbReference type="AlphaFoldDB" id="A0AAV2QV20"/>
<organism evidence="2 3">
    <name type="scientific">Meganyctiphanes norvegica</name>
    <name type="common">Northern krill</name>
    <name type="synonym">Thysanopoda norvegica</name>
    <dbReference type="NCBI Taxonomy" id="48144"/>
    <lineage>
        <taxon>Eukaryota</taxon>
        <taxon>Metazoa</taxon>
        <taxon>Ecdysozoa</taxon>
        <taxon>Arthropoda</taxon>
        <taxon>Crustacea</taxon>
        <taxon>Multicrustacea</taxon>
        <taxon>Malacostraca</taxon>
        <taxon>Eumalacostraca</taxon>
        <taxon>Eucarida</taxon>
        <taxon>Euphausiacea</taxon>
        <taxon>Euphausiidae</taxon>
        <taxon>Meganyctiphanes</taxon>
    </lineage>
</organism>
<evidence type="ECO:0008006" key="4">
    <source>
        <dbReference type="Google" id="ProtNLM"/>
    </source>
</evidence>
<dbReference type="Proteomes" id="UP001497623">
    <property type="component" value="Unassembled WGS sequence"/>
</dbReference>
<dbReference type="EMBL" id="CAXKWB010011050">
    <property type="protein sequence ID" value="CAL4099874.1"/>
    <property type="molecule type" value="Genomic_DNA"/>
</dbReference>
<comment type="caution">
    <text evidence="2">The sequence shown here is derived from an EMBL/GenBank/DDBJ whole genome shotgun (WGS) entry which is preliminary data.</text>
</comment>
<evidence type="ECO:0000256" key="1">
    <source>
        <dbReference type="SAM" id="Coils"/>
    </source>
</evidence>
<keyword evidence="1" id="KW-0175">Coiled coil</keyword>
<reference evidence="2 3" key="1">
    <citation type="submission" date="2024-05" db="EMBL/GenBank/DDBJ databases">
        <authorList>
            <person name="Wallberg A."/>
        </authorList>
    </citation>
    <scope>NUCLEOTIDE SEQUENCE [LARGE SCALE GENOMIC DNA]</scope>
</reference>
<gene>
    <name evidence="2" type="ORF">MNOR_LOCUS16651</name>
</gene>
<proteinExistence type="predicted"/>
<keyword evidence="3" id="KW-1185">Reference proteome</keyword>
<protein>
    <recommendedName>
        <fullName evidence="4">HAT C-terminal dimerisation domain-containing protein</fullName>
    </recommendedName>
</protein>
<name>A0AAV2QV20_MEGNR</name>
<sequence>MKMFEGAPEEVMKYFKNFSCGKTKTKYLIEYGLAPHYKSLLKHRIQDLTIHSNDRKYFVVCFDETGNYNLQRKQLDFHIRYWHGNEVVTRYLQSEFLGRATAIDLLACFKKLDQDFSLKNMIQISMDGPNVNLLTHKKVNKDPSFDQYEHFLLDIGTCGLHKVHNAMKDASKSVDWKILEFLRAAFTLFEDAPSRREEFLRHTRSAHTIPTCAKQIKQQFPLRFCGHRWVENIGPAKRMIDIFPKLLIYVTKIESKTISRKELTAPTCASYTIVKQFVLDDPFGRAKLEFLCWFARPVEIFLTRYQTDIPMVPFLVKDLHKMCRTLCESIVYPKVLRENSHNILGIDFTDNDVLKNTSLKLDSILAEETLMALKDEGRVDEGKCVTLREEARKAIITFLTRITTKSPTQNELAVHLGCLDPERLVQKKDWQVQATRTSFARVLSACAKANLIERPQTEPLMDEFDKLLRHAAQDSAFKDFKRYDSHTSYQQVIEDNDDDNDEVSNGQGKSNDVQCMKDKKKEGRLDVLYFNHYKDQPESKLWPVISMLLVLSHGQASVERGFSVNRQVTEVNQSEFSLQARRTIKDHITFVGGVNNVEMTPELLNSCGRARGRYETYLANLKKEKGNEIMGQKRRKLTDQKAELSCKRRKLDVEVEKLKVSIDNIENVAFETNTPSMFRDVCVQRQFLTLKNKEVEDIDSEINVLTKKLQNI</sequence>
<dbReference type="PANTHER" id="PTHR37162:SF11">
    <property type="match status" value="1"/>
</dbReference>
<dbReference type="PANTHER" id="PTHR37162">
    <property type="entry name" value="HAT FAMILY DIMERISATION DOMAINCONTAINING PROTEIN-RELATED"/>
    <property type="match status" value="1"/>
</dbReference>
<accession>A0AAV2QV20</accession>
<evidence type="ECO:0000313" key="3">
    <source>
        <dbReference type="Proteomes" id="UP001497623"/>
    </source>
</evidence>
<feature type="coiled-coil region" evidence="1">
    <location>
        <begin position="634"/>
        <end position="668"/>
    </location>
</feature>